<feature type="non-terminal residue" evidence="2">
    <location>
        <position position="109"/>
    </location>
</feature>
<gene>
    <name evidence="2" type="ORF">METZ01_LOCUS473895</name>
</gene>
<dbReference type="EMBL" id="UINC01201620">
    <property type="protein sequence ID" value="SVE21041.1"/>
    <property type="molecule type" value="Genomic_DNA"/>
</dbReference>
<sequence length="109" mass="12142">MHMDTSDEWIFSRSGIKERRFVNDGESTSDLAIPAVENALSDAKMSKEDIDFIIFSTAHPDHYIPGSGCILQDKMSFPNIGALDIRSQCAGFIYGLSIADQYIRSGEYN</sequence>
<protein>
    <recommendedName>
        <fullName evidence="1">Beta-ketoacyl-[acyl-carrier-protein] synthase III N-terminal domain-containing protein</fullName>
    </recommendedName>
</protein>
<proteinExistence type="predicted"/>
<evidence type="ECO:0000313" key="2">
    <source>
        <dbReference type="EMBL" id="SVE21041.1"/>
    </source>
</evidence>
<dbReference type="PANTHER" id="PTHR34069:SF2">
    <property type="entry name" value="BETA-KETOACYL-[ACYL-CARRIER-PROTEIN] SYNTHASE III"/>
    <property type="match status" value="1"/>
</dbReference>
<evidence type="ECO:0000259" key="1">
    <source>
        <dbReference type="Pfam" id="PF08545"/>
    </source>
</evidence>
<dbReference type="Gene3D" id="3.40.47.10">
    <property type="match status" value="1"/>
</dbReference>
<organism evidence="2">
    <name type="scientific">marine metagenome</name>
    <dbReference type="NCBI Taxonomy" id="408172"/>
    <lineage>
        <taxon>unclassified sequences</taxon>
        <taxon>metagenomes</taxon>
        <taxon>ecological metagenomes</taxon>
    </lineage>
</organism>
<dbReference type="PANTHER" id="PTHR34069">
    <property type="entry name" value="3-OXOACYL-[ACYL-CARRIER-PROTEIN] SYNTHASE 3"/>
    <property type="match status" value="1"/>
</dbReference>
<feature type="domain" description="Beta-ketoacyl-[acyl-carrier-protein] synthase III N-terminal" evidence="1">
    <location>
        <begin position="83"/>
        <end position="109"/>
    </location>
</feature>
<name>A0A383BMH4_9ZZZZ</name>
<dbReference type="GO" id="GO:0006633">
    <property type="term" value="P:fatty acid biosynthetic process"/>
    <property type="evidence" value="ECO:0007669"/>
    <property type="project" value="InterPro"/>
</dbReference>
<dbReference type="GO" id="GO:0044550">
    <property type="term" value="P:secondary metabolite biosynthetic process"/>
    <property type="evidence" value="ECO:0007669"/>
    <property type="project" value="TreeGrafter"/>
</dbReference>
<dbReference type="SUPFAM" id="SSF53901">
    <property type="entry name" value="Thiolase-like"/>
    <property type="match status" value="1"/>
</dbReference>
<dbReference type="AlphaFoldDB" id="A0A383BMH4"/>
<dbReference type="InterPro" id="IPR016039">
    <property type="entry name" value="Thiolase-like"/>
</dbReference>
<accession>A0A383BMH4</accession>
<reference evidence="2" key="1">
    <citation type="submission" date="2018-05" db="EMBL/GenBank/DDBJ databases">
        <authorList>
            <person name="Lanie J.A."/>
            <person name="Ng W.-L."/>
            <person name="Kazmierczak K.M."/>
            <person name="Andrzejewski T.M."/>
            <person name="Davidsen T.M."/>
            <person name="Wayne K.J."/>
            <person name="Tettelin H."/>
            <person name="Glass J.I."/>
            <person name="Rusch D."/>
            <person name="Podicherti R."/>
            <person name="Tsui H.-C.T."/>
            <person name="Winkler M.E."/>
        </authorList>
    </citation>
    <scope>NUCLEOTIDE SEQUENCE</scope>
</reference>
<dbReference type="Pfam" id="PF08545">
    <property type="entry name" value="ACP_syn_III"/>
    <property type="match status" value="1"/>
</dbReference>
<dbReference type="InterPro" id="IPR013751">
    <property type="entry name" value="ACP_syn_III_N"/>
</dbReference>
<dbReference type="GO" id="GO:0004315">
    <property type="term" value="F:3-oxoacyl-[acyl-carrier-protein] synthase activity"/>
    <property type="evidence" value="ECO:0007669"/>
    <property type="project" value="InterPro"/>
</dbReference>